<dbReference type="Pfam" id="PF00005">
    <property type="entry name" value="ABC_tran"/>
    <property type="match status" value="1"/>
</dbReference>
<dbReference type="OrthoDB" id="6500128at2759"/>
<evidence type="ECO:0000256" key="6">
    <source>
        <dbReference type="ARBA" id="ARBA00022989"/>
    </source>
</evidence>
<keyword evidence="4" id="KW-0547">Nucleotide-binding</keyword>
<dbReference type="InterPro" id="IPR003439">
    <property type="entry name" value="ABC_transporter-like_ATP-bd"/>
</dbReference>
<dbReference type="PROSITE" id="PS50893">
    <property type="entry name" value="ABC_TRANSPORTER_2"/>
    <property type="match status" value="1"/>
</dbReference>
<keyword evidence="6" id="KW-1133">Transmembrane helix</keyword>
<evidence type="ECO:0000256" key="7">
    <source>
        <dbReference type="ARBA" id="ARBA00023136"/>
    </source>
</evidence>
<evidence type="ECO:0000256" key="1">
    <source>
        <dbReference type="ARBA" id="ARBA00004141"/>
    </source>
</evidence>
<dbReference type="InterPro" id="IPR017871">
    <property type="entry name" value="ABC_transporter-like_CS"/>
</dbReference>
<dbReference type="PROSITE" id="PS50929">
    <property type="entry name" value="ABC_TM1F"/>
    <property type="match status" value="1"/>
</dbReference>
<proteinExistence type="predicted"/>
<dbReference type="SMART" id="SM00382">
    <property type="entry name" value="AAA"/>
    <property type="match status" value="1"/>
</dbReference>
<feature type="domain" description="ABC transmembrane type-1" evidence="9">
    <location>
        <begin position="1"/>
        <end position="48"/>
    </location>
</feature>
<feature type="domain" description="ABC transporter" evidence="8">
    <location>
        <begin position="170"/>
        <end position="403"/>
    </location>
</feature>
<comment type="caution">
    <text evidence="10">The sequence shown here is derived from an EMBL/GenBank/DDBJ whole genome shotgun (WGS) entry which is preliminary data.</text>
</comment>
<dbReference type="Gene3D" id="1.20.1560.10">
    <property type="entry name" value="ABC transporter type 1, transmembrane domain"/>
    <property type="match status" value="2"/>
</dbReference>
<evidence type="ECO:0000256" key="5">
    <source>
        <dbReference type="ARBA" id="ARBA00022840"/>
    </source>
</evidence>
<evidence type="ECO:0000256" key="3">
    <source>
        <dbReference type="ARBA" id="ARBA00022692"/>
    </source>
</evidence>
<dbReference type="GO" id="GO:0140359">
    <property type="term" value="F:ABC-type transporter activity"/>
    <property type="evidence" value="ECO:0007669"/>
    <property type="project" value="InterPro"/>
</dbReference>
<evidence type="ECO:0000259" key="8">
    <source>
        <dbReference type="PROSITE" id="PS50893"/>
    </source>
</evidence>
<dbReference type="SUPFAM" id="SSF90123">
    <property type="entry name" value="ABC transporter transmembrane region"/>
    <property type="match status" value="1"/>
</dbReference>
<dbReference type="CDD" id="cd03244">
    <property type="entry name" value="ABCC_MRP_domain2"/>
    <property type="match status" value="1"/>
</dbReference>
<dbReference type="InterPro" id="IPR027417">
    <property type="entry name" value="P-loop_NTPase"/>
</dbReference>
<dbReference type="AlphaFoldDB" id="A0A482VFR7"/>
<comment type="subcellular location">
    <subcellularLocation>
        <location evidence="1">Membrane</location>
        <topology evidence="1">Multi-pass membrane protein</topology>
    </subcellularLocation>
</comment>
<dbReference type="SUPFAM" id="SSF52540">
    <property type="entry name" value="P-loop containing nucleoside triphosphate hydrolases"/>
    <property type="match status" value="1"/>
</dbReference>
<keyword evidence="3" id="KW-0812">Transmembrane</keyword>
<dbReference type="GO" id="GO:0005524">
    <property type="term" value="F:ATP binding"/>
    <property type="evidence" value="ECO:0007669"/>
    <property type="project" value="UniProtKB-KW"/>
</dbReference>
<evidence type="ECO:0000259" key="9">
    <source>
        <dbReference type="PROSITE" id="PS50929"/>
    </source>
</evidence>
<dbReference type="InterPro" id="IPR003593">
    <property type="entry name" value="AAA+_ATPase"/>
</dbReference>
<dbReference type="GO" id="GO:0016020">
    <property type="term" value="C:membrane"/>
    <property type="evidence" value="ECO:0007669"/>
    <property type="project" value="UniProtKB-SubCell"/>
</dbReference>
<dbReference type="STRING" id="1661398.A0A482VFR7"/>
<dbReference type="FunFam" id="3.40.50.300:FF:000163">
    <property type="entry name" value="Multidrug resistance-associated protein member 4"/>
    <property type="match status" value="1"/>
</dbReference>
<sequence length="421" mass="47269">MFTSIIKATINFFYTNPSGSILNRFSKDMGVVDTIMPKLLIDAVEQLVEKLRELKQQIKKFDNILNHNTSACYMYIALNTTFGFWLDLFCCVYLALVTANCFWSEDINKGDIGLIITQAIGLTTMFQWGIKQWSEFENEMTSVERIAEYIGIESEKDENAKETWPRSNDIQFKSVTLKYKKDIPAALNNLSFVVAPKEKIGIVGRTGAGKTSIISALFRLVRFEGCILIGGVDINKVPLQTMRSKISIIPQDPVLFSGSVRENLDPFNQFEDAKLWSILDELDLKNFVSNLPAGLGSQILEKGSNLSVGQRQLFCLARALLRGNKILVLDEVTANVDLRTDSLIQLAIKTKLVDCTVLIIAHRLHTIMNCDKVLVMGAGRILEYDHPHRLLANENGALHNLVLKTGHCMTNHLKKVAEQVN</sequence>
<dbReference type="GO" id="GO:0016887">
    <property type="term" value="F:ATP hydrolysis activity"/>
    <property type="evidence" value="ECO:0007669"/>
    <property type="project" value="InterPro"/>
</dbReference>
<evidence type="ECO:0000313" key="11">
    <source>
        <dbReference type="Proteomes" id="UP000292052"/>
    </source>
</evidence>
<reference evidence="10 11" key="1">
    <citation type="submission" date="2017-03" db="EMBL/GenBank/DDBJ databases">
        <title>Genome of the blue death feigning beetle - Asbolus verrucosus.</title>
        <authorList>
            <person name="Rider S.D."/>
        </authorList>
    </citation>
    <scope>NUCLEOTIDE SEQUENCE [LARGE SCALE GENOMIC DNA]</scope>
    <source>
        <strain evidence="10">Butters</strain>
        <tissue evidence="10">Head and leg muscle</tissue>
    </source>
</reference>
<keyword evidence="5" id="KW-0067">ATP-binding</keyword>
<name>A0A482VFR7_ASBVE</name>
<keyword evidence="2" id="KW-0813">Transport</keyword>
<keyword evidence="7" id="KW-0472">Membrane</keyword>
<dbReference type="Proteomes" id="UP000292052">
    <property type="component" value="Unassembled WGS sequence"/>
</dbReference>
<organism evidence="10 11">
    <name type="scientific">Asbolus verrucosus</name>
    <name type="common">Desert ironclad beetle</name>
    <dbReference type="NCBI Taxonomy" id="1661398"/>
    <lineage>
        <taxon>Eukaryota</taxon>
        <taxon>Metazoa</taxon>
        <taxon>Ecdysozoa</taxon>
        <taxon>Arthropoda</taxon>
        <taxon>Hexapoda</taxon>
        <taxon>Insecta</taxon>
        <taxon>Pterygota</taxon>
        <taxon>Neoptera</taxon>
        <taxon>Endopterygota</taxon>
        <taxon>Coleoptera</taxon>
        <taxon>Polyphaga</taxon>
        <taxon>Cucujiformia</taxon>
        <taxon>Tenebrionidae</taxon>
        <taxon>Pimeliinae</taxon>
        <taxon>Asbolus</taxon>
    </lineage>
</organism>
<gene>
    <name evidence="10" type="ORF">BDFB_005732</name>
</gene>
<evidence type="ECO:0000256" key="2">
    <source>
        <dbReference type="ARBA" id="ARBA00022448"/>
    </source>
</evidence>
<dbReference type="PROSITE" id="PS00211">
    <property type="entry name" value="ABC_TRANSPORTER_1"/>
    <property type="match status" value="1"/>
</dbReference>
<dbReference type="EMBL" id="QDEB01103485">
    <property type="protein sequence ID" value="RZC22690.1"/>
    <property type="molecule type" value="Genomic_DNA"/>
</dbReference>
<accession>A0A482VFR7</accession>
<keyword evidence="11" id="KW-1185">Reference proteome</keyword>
<dbReference type="InterPro" id="IPR011527">
    <property type="entry name" value="ABC1_TM_dom"/>
</dbReference>
<dbReference type="PANTHER" id="PTHR24223">
    <property type="entry name" value="ATP-BINDING CASSETTE SUB-FAMILY C"/>
    <property type="match status" value="1"/>
</dbReference>
<protein>
    <submittedName>
        <fullName evidence="10">ABC tran domain containing protein</fullName>
    </submittedName>
</protein>
<dbReference type="PANTHER" id="PTHR24223:SF448">
    <property type="entry name" value="FI20146P1-RELATED"/>
    <property type="match status" value="1"/>
</dbReference>
<evidence type="ECO:0000313" key="10">
    <source>
        <dbReference type="EMBL" id="RZC22690.1"/>
    </source>
</evidence>
<dbReference type="Gene3D" id="3.40.50.300">
    <property type="entry name" value="P-loop containing nucleotide triphosphate hydrolases"/>
    <property type="match status" value="1"/>
</dbReference>
<dbReference type="InterPro" id="IPR050173">
    <property type="entry name" value="ABC_transporter_C-like"/>
</dbReference>
<dbReference type="InterPro" id="IPR036640">
    <property type="entry name" value="ABC1_TM_sf"/>
</dbReference>
<evidence type="ECO:0000256" key="4">
    <source>
        <dbReference type="ARBA" id="ARBA00022741"/>
    </source>
</evidence>